<dbReference type="AlphaFoldDB" id="A0A429X9R1"/>
<reference evidence="5 6" key="1">
    <citation type="submission" date="2018-12" db="EMBL/GenBank/DDBJ databases">
        <authorList>
            <person name="Sun L."/>
            <person name="Chen Z."/>
        </authorList>
    </citation>
    <scope>NUCLEOTIDE SEQUENCE [LARGE SCALE GENOMIC DNA]</scope>
    <source>
        <strain evidence="5 6">LMG 29736</strain>
    </source>
</reference>
<keyword evidence="3" id="KW-0233">DNA recombination</keyword>
<evidence type="ECO:0000259" key="4">
    <source>
        <dbReference type="PROSITE" id="PS51898"/>
    </source>
</evidence>
<keyword evidence="2" id="KW-0238">DNA-binding</keyword>
<evidence type="ECO:0000256" key="3">
    <source>
        <dbReference type="ARBA" id="ARBA00023172"/>
    </source>
</evidence>
<dbReference type="PANTHER" id="PTHR30349:SF41">
    <property type="entry name" value="INTEGRASE_RECOMBINASE PROTEIN MJ0367-RELATED"/>
    <property type="match status" value="1"/>
</dbReference>
<gene>
    <name evidence="5" type="ORF">D5F11_008710</name>
</gene>
<evidence type="ECO:0000256" key="1">
    <source>
        <dbReference type="ARBA" id="ARBA00008857"/>
    </source>
</evidence>
<organism evidence="5 6">
    <name type="scientific">Siminovitchia terrae</name>
    <name type="common">Bacillus terrae</name>
    <dbReference type="NCBI Taxonomy" id="1914933"/>
    <lineage>
        <taxon>Bacteria</taxon>
        <taxon>Bacillati</taxon>
        <taxon>Bacillota</taxon>
        <taxon>Bacilli</taxon>
        <taxon>Bacillales</taxon>
        <taxon>Bacillaceae</taxon>
        <taxon>Siminovitchia</taxon>
    </lineage>
</organism>
<protein>
    <submittedName>
        <fullName evidence="5">Site-specific integrase</fullName>
    </submittedName>
</protein>
<dbReference type="GO" id="GO:0015074">
    <property type="term" value="P:DNA integration"/>
    <property type="evidence" value="ECO:0007669"/>
    <property type="project" value="InterPro"/>
</dbReference>
<comment type="caution">
    <text evidence="5">The sequence shown here is derived from an EMBL/GenBank/DDBJ whole genome shotgun (WGS) entry which is preliminary data.</text>
</comment>
<dbReference type="SUPFAM" id="SSF56349">
    <property type="entry name" value="DNA breaking-rejoining enzymes"/>
    <property type="match status" value="1"/>
</dbReference>
<dbReference type="CDD" id="cd00397">
    <property type="entry name" value="DNA_BRE_C"/>
    <property type="match status" value="1"/>
</dbReference>
<feature type="domain" description="Tyr recombinase" evidence="4">
    <location>
        <begin position="136"/>
        <end position="311"/>
    </location>
</feature>
<dbReference type="Proteomes" id="UP000287296">
    <property type="component" value="Unassembled WGS sequence"/>
</dbReference>
<dbReference type="OrthoDB" id="2907064at2"/>
<accession>A0A429X9R1</accession>
<evidence type="ECO:0000256" key="2">
    <source>
        <dbReference type="ARBA" id="ARBA00023125"/>
    </source>
</evidence>
<dbReference type="EMBL" id="QYTW02000006">
    <property type="protein sequence ID" value="RST60130.1"/>
    <property type="molecule type" value="Genomic_DNA"/>
</dbReference>
<dbReference type="GO" id="GO:0003677">
    <property type="term" value="F:DNA binding"/>
    <property type="evidence" value="ECO:0007669"/>
    <property type="project" value="UniProtKB-KW"/>
</dbReference>
<dbReference type="PANTHER" id="PTHR30349">
    <property type="entry name" value="PHAGE INTEGRASE-RELATED"/>
    <property type="match status" value="1"/>
</dbReference>
<dbReference type="GO" id="GO:0006310">
    <property type="term" value="P:DNA recombination"/>
    <property type="evidence" value="ECO:0007669"/>
    <property type="project" value="UniProtKB-KW"/>
</dbReference>
<evidence type="ECO:0000313" key="5">
    <source>
        <dbReference type="EMBL" id="RST60130.1"/>
    </source>
</evidence>
<proteinExistence type="inferred from homology"/>
<dbReference type="InterPro" id="IPR013762">
    <property type="entry name" value="Integrase-like_cat_sf"/>
</dbReference>
<dbReference type="InterPro" id="IPR050090">
    <property type="entry name" value="Tyrosine_recombinase_XerCD"/>
</dbReference>
<dbReference type="InterPro" id="IPR002104">
    <property type="entry name" value="Integrase_catalytic"/>
</dbReference>
<dbReference type="Pfam" id="PF00589">
    <property type="entry name" value="Phage_integrase"/>
    <property type="match status" value="1"/>
</dbReference>
<dbReference type="InterPro" id="IPR011010">
    <property type="entry name" value="DNA_brk_join_enz"/>
</dbReference>
<dbReference type="Gene3D" id="1.10.443.10">
    <property type="entry name" value="Intergrase catalytic core"/>
    <property type="match status" value="1"/>
</dbReference>
<evidence type="ECO:0000313" key="6">
    <source>
        <dbReference type="Proteomes" id="UP000287296"/>
    </source>
</evidence>
<name>A0A429X9R1_SIMTE</name>
<comment type="similarity">
    <text evidence="1">Belongs to the 'phage' integrase family.</text>
</comment>
<dbReference type="PROSITE" id="PS51898">
    <property type="entry name" value="TYR_RECOMBINASE"/>
    <property type="match status" value="1"/>
</dbReference>
<sequence>MREKNINILKRSGSVIKNGNVVFTRDFENRKRHAEQEQKLKEVEKRIPPGYRSEIRMYQKYCKETRQLETIESLMDFLFVSITEEAVKKNTWEKRVVALRKYFSVTYDISFDEEIRKTVANIRKLYQEDDRKRLKKETGKLPVDLDELLNIIDILDTRAKAICLVNLDTANRPNEMVNLKIQDFQLDGRIVNVFLQKQDKWHNKRLQPGTVRAVQEYIKEYGLQPQDYFIGRRSKGGNFEGVKISETAYRKQLKKWTGYTPYNFRKTMVAFMHSAGADLSTIAKQTGHRSLETLDKHYLNVADATVDKFMDYKK</sequence>